<keyword evidence="2" id="KW-0808">Transferase</keyword>
<dbReference type="Pfam" id="PF13417">
    <property type="entry name" value="GST_N_3"/>
    <property type="match status" value="1"/>
</dbReference>
<feature type="domain" description="GST N-terminal" evidence="1">
    <location>
        <begin position="3"/>
        <end position="86"/>
    </location>
</feature>
<dbReference type="OrthoDB" id="5791869at2"/>
<proteinExistence type="predicted"/>
<evidence type="ECO:0000259" key="1">
    <source>
        <dbReference type="PROSITE" id="PS50404"/>
    </source>
</evidence>
<organism evidence="2 3">
    <name type="scientific">Roseimicrobium gellanilyticum</name>
    <dbReference type="NCBI Taxonomy" id="748857"/>
    <lineage>
        <taxon>Bacteria</taxon>
        <taxon>Pseudomonadati</taxon>
        <taxon>Verrucomicrobiota</taxon>
        <taxon>Verrucomicrobiia</taxon>
        <taxon>Verrucomicrobiales</taxon>
        <taxon>Verrucomicrobiaceae</taxon>
        <taxon>Roseimicrobium</taxon>
    </lineage>
</organism>
<reference evidence="2 3" key="1">
    <citation type="submission" date="2018-06" db="EMBL/GenBank/DDBJ databases">
        <title>Genomic Encyclopedia of Type Strains, Phase IV (KMG-IV): sequencing the most valuable type-strain genomes for metagenomic binning, comparative biology and taxonomic classification.</title>
        <authorList>
            <person name="Goeker M."/>
        </authorList>
    </citation>
    <scope>NUCLEOTIDE SEQUENCE [LARGE SCALE GENOMIC DNA]</scope>
    <source>
        <strain evidence="2 3">DSM 25532</strain>
    </source>
</reference>
<dbReference type="EMBL" id="QNRR01000006">
    <property type="protein sequence ID" value="RBP42448.1"/>
    <property type="molecule type" value="Genomic_DNA"/>
</dbReference>
<dbReference type="PANTHER" id="PTHR43968:SF6">
    <property type="entry name" value="GLUTATHIONE S-TRANSFERASE OMEGA"/>
    <property type="match status" value="1"/>
</dbReference>
<gene>
    <name evidence="2" type="ORF">DES53_106156</name>
</gene>
<protein>
    <submittedName>
        <fullName evidence="2">Glutathione S-transferase</fullName>
    </submittedName>
</protein>
<dbReference type="InterPro" id="IPR036282">
    <property type="entry name" value="Glutathione-S-Trfase_C_sf"/>
</dbReference>
<dbReference type="InterPro" id="IPR036249">
    <property type="entry name" value="Thioredoxin-like_sf"/>
</dbReference>
<dbReference type="PANTHER" id="PTHR43968">
    <property type="match status" value="1"/>
</dbReference>
<dbReference type="PROSITE" id="PS51354">
    <property type="entry name" value="GLUTAREDOXIN_2"/>
    <property type="match status" value="1"/>
</dbReference>
<evidence type="ECO:0000313" key="2">
    <source>
        <dbReference type="EMBL" id="RBP42448.1"/>
    </source>
</evidence>
<accession>A0A366HI51</accession>
<dbReference type="PROSITE" id="PS50404">
    <property type="entry name" value="GST_NTER"/>
    <property type="match status" value="1"/>
</dbReference>
<keyword evidence="3" id="KW-1185">Reference proteome</keyword>
<dbReference type="InterPro" id="IPR004046">
    <property type="entry name" value="GST_C"/>
</dbReference>
<dbReference type="RefSeq" id="WP_147263455.1">
    <property type="nucleotide sequence ID" value="NZ_QNRR01000006.1"/>
</dbReference>
<name>A0A366HI51_9BACT</name>
<dbReference type="SUPFAM" id="SSF47616">
    <property type="entry name" value="GST C-terminal domain-like"/>
    <property type="match status" value="1"/>
</dbReference>
<dbReference type="InterPro" id="IPR050983">
    <property type="entry name" value="GST_Omega/HSP26"/>
</dbReference>
<dbReference type="AlphaFoldDB" id="A0A366HI51"/>
<dbReference type="GO" id="GO:0016740">
    <property type="term" value="F:transferase activity"/>
    <property type="evidence" value="ECO:0007669"/>
    <property type="project" value="UniProtKB-KW"/>
</dbReference>
<dbReference type="GO" id="GO:0005737">
    <property type="term" value="C:cytoplasm"/>
    <property type="evidence" value="ECO:0007669"/>
    <property type="project" value="TreeGrafter"/>
</dbReference>
<dbReference type="Proteomes" id="UP000253426">
    <property type="component" value="Unassembled WGS sequence"/>
</dbReference>
<dbReference type="CDD" id="cd00570">
    <property type="entry name" value="GST_N_family"/>
    <property type="match status" value="1"/>
</dbReference>
<dbReference type="Gene3D" id="1.20.1050.10">
    <property type="match status" value="1"/>
</dbReference>
<sequence length="222" mass="25384">MSASLTLYDLPHSPYCLPIKRILQAYEVPFEIVDVPNWDRRAVIEASGGQYYQVPMLVHEGRAIYESSAESNDVARYVDKTFAGSTLFPGTLAGLHDILIAYLDDEVEGATFRCTDVFYVPSIEDPVGRMMTLRHKERKFGRGCIDQWRASLAELRAGSAKHFARFDAMLQHQPFLLGSSPVFADFLLYGILTNYTWKGWNELPPDMPTLRLWLERMRGWRA</sequence>
<dbReference type="Pfam" id="PF14497">
    <property type="entry name" value="GST_C_3"/>
    <property type="match status" value="1"/>
</dbReference>
<evidence type="ECO:0000313" key="3">
    <source>
        <dbReference type="Proteomes" id="UP000253426"/>
    </source>
</evidence>
<dbReference type="SUPFAM" id="SSF52833">
    <property type="entry name" value="Thioredoxin-like"/>
    <property type="match status" value="1"/>
</dbReference>
<dbReference type="Gene3D" id="3.40.30.10">
    <property type="entry name" value="Glutaredoxin"/>
    <property type="match status" value="1"/>
</dbReference>
<dbReference type="InterPro" id="IPR004045">
    <property type="entry name" value="Glutathione_S-Trfase_N"/>
</dbReference>
<comment type="caution">
    <text evidence="2">The sequence shown here is derived from an EMBL/GenBank/DDBJ whole genome shotgun (WGS) entry which is preliminary data.</text>
</comment>